<name>A0A136ISR3_9PEZI</name>
<dbReference type="PANTHER" id="PTHR42037">
    <property type="match status" value="1"/>
</dbReference>
<organism evidence="1 2">
    <name type="scientific">Microdochium bolleyi</name>
    <dbReference type="NCBI Taxonomy" id="196109"/>
    <lineage>
        <taxon>Eukaryota</taxon>
        <taxon>Fungi</taxon>
        <taxon>Dikarya</taxon>
        <taxon>Ascomycota</taxon>
        <taxon>Pezizomycotina</taxon>
        <taxon>Sordariomycetes</taxon>
        <taxon>Xylariomycetidae</taxon>
        <taxon>Xylariales</taxon>
        <taxon>Microdochiaceae</taxon>
        <taxon>Microdochium</taxon>
    </lineage>
</organism>
<dbReference type="PANTHER" id="PTHR42037:SF1">
    <property type="match status" value="1"/>
</dbReference>
<protein>
    <submittedName>
        <fullName evidence="1">Uncharacterized protein</fullName>
    </submittedName>
</protein>
<gene>
    <name evidence="1" type="ORF">Micbo1qcDRAFT_236116</name>
</gene>
<dbReference type="Pfam" id="PF14441">
    <property type="entry name" value="OTT_1508_deam"/>
    <property type="match status" value="1"/>
</dbReference>
<dbReference type="STRING" id="196109.A0A136ISR3"/>
<reference evidence="2" key="1">
    <citation type="submission" date="2016-02" db="EMBL/GenBank/DDBJ databases">
        <title>Draft genome sequence of Microdochium bolleyi, a fungal endophyte of beachgrass.</title>
        <authorList>
            <consortium name="DOE Joint Genome Institute"/>
            <person name="David A.S."/>
            <person name="May G."/>
            <person name="Haridas S."/>
            <person name="Lim J."/>
            <person name="Wang M."/>
            <person name="Labutti K."/>
            <person name="Lipzen A."/>
            <person name="Barry K."/>
            <person name="Grigoriev I.V."/>
        </authorList>
    </citation>
    <scope>NUCLEOTIDE SEQUENCE [LARGE SCALE GENOMIC DNA]</scope>
    <source>
        <strain evidence="2">J235TASD1</strain>
    </source>
</reference>
<proteinExistence type="predicted"/>
<keyword evidence="2" id="KW-1185">Reference proteome</keyword>
<dbReference type="OrthoDB" id="3251507at2759"/>
<dbReference type="EMBL" id="KQ964260">
    <property type="protein sequence ID" value="KXJ87928.1"/>
    <property type="molecule type" value="Genomic_DNA"/>
</dbReference>
<accession>A0A136ISR3</accession>
<dbReference type="InParanoid" id="A0A136ISR3"/>
<dbReference type="Proteomes" id="UP000070501">
    <property type="component" value="Unassembled WGS sequence"/>
</dbReference>
<sequence length="450" mass="50740">MDVLGLTSTVPSATQTPIPVHSRLLRRFSEAVIFEEALSTACQKDPVSLGKAPVEPHVDPSDDAERAFKSYVNKLAHVCDKRRGGTTVTGIAILQDAEHIYYFIGSNKRSTADLAQMEEFLHPLFRLVQSPQPCSADNASFFASILHHIIRFNRRRIQTYLNQLYKHIGLCVSSLESEHVQASWTVKSGQLKTSLIELGSRISRLESKTLPENGEEEISSLADIIMFIHDMHIRGHGERSRLRAYHVSTQSIISAHNCWPHLFEDVRIVTVPSSTPYLNPLIKGKTVTASQMLGRMVAPTEIELRRAEAKQLERFGLDNIFHTACNAESFTPLVHGEVLVHDFVSTYLLENPDTSYCHGLRYVGSSKPTCRLCSYYFYEVGDVGVRESHGNLYSRWRAPDVFDEEAAKRRDGILNAMVEMIRKDALRTLSSKLPRGLQRKLQLLPCQLII</sequence>
<dbReference type="InterPro" id="IPR027796">
    <property type="entry name" value="OTT_1508_deam-like"/>
</dbReference>
<dbReference type="AlphaFoldDB" id="A0A136ISR3"/>
<evidence type="ECO:0000313" key="2">
    <source>
        <dbReference type="Proteomes" id="UP000070501"/>
    </source>
</evidence>
<evidence type="ECO:0000313" key="1">
    <source>
        <dbReference type="EMBL" id="KXJ87928.1"/>
    </source>
</evidence>